<keyword evidence="2" id="KW-0547">Nucleotide-binding</keyword>
<keyword evidence="1" id="KW-0813">Transport</keyword>
<dbReference type="InterPro" id="IPR003439">
    <property type="entry name" value="ABC_transporter-like_ATP-bd"/>
</dbReference>
<keyword evidence="6" id="KW-1185">Reference proteome</keyword>
<dbReference type="InterPro" id="IPR051120">
    <property type="entry name" value="ABC_AA/LPS_Transport"/>
</dbReference>
<gene>
    <name evidence="5" type="primary">lptB</name>
    <name evidence="5" type="ORF">V22_13910</name>
</gene>
<proteinExistence type="predicted"/>
<dbReference type="InterPro" id="IPR027417">
    <property type="entry name" value="P-loop_NTPase"/>
</dbReference>
<dbReference type="KEGG" id="chya:V22_13910"/>
<dbReference type="Gene3D" id="3.40.50.300">
    <property type="entry name" value="P-loop containing nucleotide triphosphate hydrolases"/>
    <property type="match status" value="1"/>
</dbReference>
<dbReference type="InterPro" id="IPR017871">
    <property type="entry name" value="ABC_transporter-like_CS"/>
</dbReference>
<accession>A0A517T726</accession>
<feature type="domain" description="ABC transporter" evidence="4">
    <location>
        <begin position="4"/>
        <end position="237"/>
    </location>
</feature>
<evidence type="ECO:0000259" key="4">
    <source>
        <dbReference type="PROSITE" id="PS50893"/>
    </source>
</evidence>
<organism evidence="5 6">
    <name type="scientific">Calycomorphotria hydatis</name>
    <dbReference type="NCBI Taxonomy" id="2528027"/>
    <lineage>
        <taxon>Bacteria</taxon>
        <taxon>Pseudomonadati</taxon>
        <taxon>Planctomycetota</taxon>
        <taxon>Planctomycetia</taxon>
        <taxon>Planctomycetales</taxon>
        <taxon>Planctomycetaceae</taxon>
        <taxon>Calycomorphotria</taxon>
    </lineage>
</organism>
<dbReference type="OrthoDB" id="9805514at2"/>
<dbReference type="EC" id="3.6.3.-" evidence="5"/>
<dbReference type="RefSeq" id="WP_145261091.1">
    <property type="nucleotide sequence ID" value="NZ_CP036316.1"/>
</dbReference>
<dbReference type="SMART" id="SM00382">
    <property type="entry name" value="AAA"/>
    <property type="match status" value="1"/>
</dbReference>
<dbReference type="SUPFAM" id="SSF52540">
    <property type="entry name" value="P-loop containing nucleoside triphosphate hydrolases"/>
    <property type="match status" value="1"/>
</dbReference>
<dbReference type="GO" id="GO:0043190">
    <property type="term" value="C:ATP-binding cassette (ABC) transporter complex"/>
    <property type="evidence" value="ECO:0007669"/>
    <property type="project" value="InterPro"/>
</dbReference>
<dbReference type="EMBL" id="CP036316">
    <property type="protein sequence ID" value="QDT64160.1"/>
    <property type="molecule type" value="Genomic_DNA"/>
</dbReference>
<evidence type="ECO:0000313" key="6">
    <source>
        <dbReference type="Proteomes" id="UP000319976"/>
    </source>
</evidence>
<dbReference type="InterPro" id="IPR003593">
    <property type="entry name" value="AAA+_ATPase"/>
</dbReference>
<keyword evidence="5" id="KW-0378">Hydrolase</keyword>
<keyword evidence="3 5" id="KW-0067">ATP-binding</keyword>
<dbReference type="Pfam" id="PF00005">
    <property type="entry name" value="ABC_tran"/>
    <property type="match status" value="1"/>
</dbReference>
<dbReference type="PANTHER" id="PTHR45772">
    <property type="entry name" value="CONSERVED COMPONENT OF ABC TRANSPORTER FOR NATURAL AMINO ACIDS-RELATED"/>
    <property type="match status" value="1"/>
</dbReference>
<dbReference type="PROSITE" id="PS50893">
    <property type="entry name" value="ABC_TRANSPORTER_2"/>
    <property type="match status" value="1"/>
</dbReference>
<dbReference type="PROSITE" id="PS00211">
    <property type="entry name" value="ABC_TRANSPORTER_1"/>
    <property type="match status" value="1"/>
</dbReference>
<reference evidence="5 6" key="1">
    <citation type="submission" date="2019-02" db="EMBL/GenBank/DDBJ databases">
        <title>Deep-cultivation of Planctomycetes and their phenomic and genomic characterization uncovers novel biology.</title>
        <authorList>
            <person name="Wiegand S."/>
            <person name="Jogler M."/>
            <person name="Boedeker C."/>
            <person name="Pinto D."/>
            <person name="Vollmers J."/>
            <person name="Rivas-Marin E."/>
            <person name="Kohn T."/>
            <person name="Peeters S.H."/>
            <person name="Heuer A."/>
            <person name="Rast P."/>
            <person name="Oberbeckmann S."/>
            <person name="Bunk B."/>
            <person name="Jeske O."/>
            <person name="Meyerdierks A."/>
            <person name="Storesund J.E."/>
            <person name="Kallscheuer N."/>
            <person name="Luecker S."/>
            <person name="Lage O.M."/>
            <person name="Pohl T."/>
            <person name="Merkel B.J."/>
            <person name="Hornburger P."/>
            <person name="Mueller R.-W."/>
            <person name="Bruemmer F."/>
            <person name="Labrenz M."/>
            <person name="Spormann A.M."/>
            <person name="Op den Camp H."/>
            <person name="Overmann J."/>
            <person name="Amann R."/>
            <person name="Jetten M.S.M."/>
            <person name="Mascher T."/>
            <person name="Medema M.H."/>
            <person name="Devos D.P."/>
            <person name="Kaster A.-K."/>
            <person name="Ovreas L."/>
            <person name="Rohde M."/>
            <person name="Galperin M.Y."/>
            <person name="Jogler C."/>
        </authorList>
    </citation>
    <scope>NUCLEOTIDE SEQUENCE [LARGE SCALE GENOMIC DNA]</scope>
    <source>
        <strain evidence="5 6">V22</strain>
    </source>
</reference>
<evidence type="ECO:0000256" key="1">
    <source>
        <dbReference type="ARBA" id="ARBA00022448"/>
    </source>
</evidence>
<name>A0A517T726_9PLAN</name>
<evidence type="ECO:0000256" key="2">
    <source>
        <dbReference type="ARBA" id="ARBA00022741"/>
    </source>
</evidence>
<dbReference type="GO" id="GO:0005524">
    <property type="term" value="F:ATP binding"/>
    <property type="evidence" value="ECO:0007669"/>
    <property type="project" value="UniProtKB-KW"/>
</dbReference>
<dbReference type="CDD" id="cd03218">
    <property type="entry name" value="ABC_YhbG"/>
    <property type="match status" value="1"/>
</dbReference>
<protein>
    <submittedName>
        <fullName evidence="5">Lipopolysaccharide export system ATP-binding protein LptB</fullName>
        <ecNumber evidence="5">3.6.3.-</ecNumber>
    </submittedName>
</protein>
<dbReference type="GO" id="GO:0055085">
    <property type="term" value="P:transmembrane transport"/>
    <property type="evidence" value="ECO:0007669"/>
    <property type="project" value="InterPro"/>
</dbReference>
<evidence type="ECO:0000256" key="3">
    <source>
        <dbReference type="ARBA" id="ARBA00022840"/>
    </source>
</evidence>
<dbReference type="Proteomes" id="UP000319976">
    <property type="component" value="Chromosome"/>
</dbReference>
<evidence type="ECO:0000313" key="5">
    <source>
        <dbReference type="EMBL" id="QDT64160.1"/>
    </source>
</evidence>
<dbReference type="GO" id="GO:0016887">
    <property type="term" value="F:ATP hydrolysis activity"/>
    <property type="evidence" value="ECO:0007669"/>
    <property type="project" value="InterPro"/>
</dbReference>
<dbReference type="InterPro" id="IPR030921">
    <property type="entry name" value="LPS_export_LptB"/>
</dbReference>
<dbReference type="PANTHER" id="PTHR45772:SF10">
    <property type="entry name" value="LIPOPOLYSACCHARIDE EXPORT SYSTEM ATP-BINDING PROTEIN LPTB"/>
    <property type="match status" value="1"/>
</dbReference>
<dbReference type="NCBIfam" id="TIGR04406">
    <property type="entry name" value="LPS_export_lptB"/>
    <property type="match status" value="1"/>
</dbReference>
<sequence>MPLLECSGLVKIYPGGKRAVDGIDLYVDPGEIVGLLGPNGAGKTSTFRMTCGMIAPTKGRVTLNDVDVTRWPMYKRARCGMGYLPQDDSVFKKLSVEQNLYAVLEFMNITRKERRDRTDELLHKFGLTEKRKQTASTLSGGERRRLEIARCLACQPDLILLDEPFTGIDPVTIHSIQDIIRELRNSGIAILLTDHRERETLTITDRSYVVCAGRVIVSGDAETVLNDPEAQALYFGERFDRDSIILGRQSFDYNHKAA</sequence>
<dbReference type="AlphaFoldDB" id="A0A517T726"/>